<reference evidence="3" key="1">
    <citation type="submission" date="2016-10" db="EMBL/GenBank/DDBJ databases">
        <title>Sequence of Gallionella enrichment culture.</title>
        <authorList>
            <person name="Poehlein A."/>
            <person name="Muehling M."/>
            <person name="Daniel R."/>
        </authorList>
    </citation>
    <scope>NUCLEOTIDE SEQUENCE</scope>
</reference>
<sequence>MGNLSNNIEHIVVLMLENRSFDSMLGNLYPSDRSFNGLTGTETNPLYGQKDIPVWSNTLNDSKSMSVPTPDPGELSISVQ</sequence>
<evidence type="ECO:0000256" key="1">
    <source>
        <dbReference type="ARBA" id="ARBA00022801"/>
    </source>
</evidence>
<comment type="caution">
    <text evidence="3">The sequence shown here is derived from an EMBL/GenBank/DDBJ whole genome shotgun (WGS) entry which is preliminary data.</text>
</comment>
<proteinExistence type="predicted"/>
<name>A0A1J5QG23_9ZZZZ</name>
<evidence type="ECO:0000256" key="2">
    <source>
        <dbReference type="SAM" id="MobiDB-lite"/>
    </source>
</evidence>
<dbReference type="InterPro" id="IPR017850">
    <property type="entry name" value="Alkaline_phosphatase_core_sf"/>
</dbReference>
<dbReference type="EMBL" id="MLJW01000798">
    <property type="protein sequence ID" value="OIQ82497.1"/>
    <property type="molecule type" value="Genomic_DNA"/>
</dbReference>
<dbReference type="AlphaFoldDB" id="A0A1J5QG23"/>
<gene>
    <name evidence="3" type="ORF">GALL_357190</name>
</gene>
<dbReference type="Gene3D" id="3.40.720.10">
    <property type="entry name" value="Alkaline Phosphatase, subunit A"/>
    <property type="match status" value="1"/>
</dbReference>
<organism evidence="3">
    <name type="scientific">mine drainage metagenome</name>
    <dbReference type="NCBI Taxonomy" id="410659"/>
    <lineage>
        <taxon>unclassified sequences</taxon>
        <taxon>metagenomes</taxon>
        <taxon>ecological metagenomes</taxon>
    </lineage>
</organism>
<dbReference type="GO" id="GO:0016788">
    <property type="term" value="F:hydrolase activity, acting on ester bonds"/>
    <property type="evidence" value="ECO:0007669"/>
    <property type="project" value="InterPro"/>
</dbReference>
<dbReference type="Pfam" id="PF04185">
    <property type="entry name" value="Phosphoesterase"/>
    <property type="match status" value="1"/>
</dbReference>
<protein>
    <submittedName>
        <fullName evidence="3">Phosphoesterase family protein</fullName>
    </submittedName>
</protein>
<dbReference type="InterPro" id="IPR007312">
    <property type="entry name" value="Phosphoesterase"/>
</dbReference>
<accession>A0A1J5QG23</accession>
<feature type="region of interest" description="Disordered" evidence="2">
    <location>
        <begin position="59"/>
        <end position="80"/>
    </location>
</feature>
<keyword evidence="1" id="KW-0378">Hydrolase</keyword>
<evidence type="ECO:0000313" key="3">
    <source>
        <dbReference type="EMBL" id="OIQ82497.1"/>
    </source>
</evidence>